<dbReference type="SUPFAM" id="SSF48452">
    <property type="entry name" value="TPR-like"/>
    <property type="match status" value="1"/>
</dbReference>
<dbReference type="CDD" id="cd08977">
    <property type="entry name" value="SusD"/>
    <property type="match status" value="1"/>
</dbReference>
<sequence length="504" mass="57675">MKTYINTLLVAATVLFLGGCSDEFLNIPPEHYLSKSTFYKTESDFTQAVTGVYEKTRGLVRTEGYVLGEMRSDNTHYILNTTDRGNQFTEREDVADFINNNQNRFSNEMYYACYSGISRANTILNQIKNKDFSEEFTTSTIGQTKFLRALFYFQLVRTFGEIPLYQDEVTDANNAFVPLSPVNTIYSFIIDDVKDAIVKLKDPTFPQSGRATRGSAKMLYAKILMTKPDRDYKEAKKQLEEIMKLGYKLEDNYSDVFETTNKNNKESLFEIQFMMGDNHGQQSDWLYSFIPRTVEASLITGVSGSSTLNTGGWNTPTQDLIESYDPTDRRLQFSIMVAAGHNNTEGNFVIDAVLPVNNPAISNYRLSYPFINKYRHAHSKIFNTNDNWPIFRYSDVLLSLAECNLVEGGDALTLVNDVRARAGLKALPKVDADIIALERRHEFAFENQRWYDLVRTGKAIEVMSAYGIKIKLLYPYLQARTYNITQEMLTFPIPYRETQINPNL</sequence>
<dbReference type="OrthoDB" id="727588at2"/>
<comment type="subcellular location">
    <subcellularLocation>
        <location evidence="1">Cell outer membrane</location>
    </subcellularLocation>
</comment>
<comment type="similarity">
    <text evidence="2">Belongs to the SusD family.</text>
</comment>
<dbReference type="GO" id="GO:0009279">
    <property type="term" value="C:cell outer membrane"/>
    <property type="evidence" value="ECO:0007669"/>
    <property type="project" value="UniProtKB-SubCell"/>
</dbReference>
<evidence type="ECO:0000256" key="2">
    <source>
        <dbReference type="ARBA" id="ARBA00006275"/>
    </source>
</evidence>
<accession>A0A2V3PJJ8</accession>
<keyword evidence="4" id="KW-0472">Membrane</keyword>
<dbReference type="PROSITE" id="PS51257">
    <property type="entry name" value="PROKAR_LIPOPROTEIN"/>
    <property type="match status" value="1"/>
</dbReference>
<evidence type="ECO:0000256" key="1">
    <source>
        <dbReference type="ARBA" id="ARBA00004442"/>
    </source>
</evidence>
<evidence type="ECO:0000259" key="6">
    <source>
        <dbReference type="Pfam" id="PF07980"/>
    </source>
</evidence>
<organism evidence="8 9">
    <name type="scientific">Dysgonomonas alginatilytica</name>
    <dbReference type="NCBI Taxonomy" id="1605892"/>
    <lineage>
        <taxon>Bacteria</taxon>
        <taxon>Pseudomonadati</taxon>
        <taxon>Bacteroidota</taxon>
        <taxon>Bacteroidia</taxon>
        <taxon>Bacteroidales</taxon>
        <taxon>Dysgonomonadaceae</taxon>
        <taxon>Dysgonomonas</taxon>
    </lineage>
</organism>
<proteinExistence type="inferred from homology"/>
<dbReference type="InterPro" id="IPR033985">
    <property type="entry name" value="SusD-like_N"/>
</dbReference>
<name>A0A2V3PJJ8_9BACT</name>
<evidence type="ECO:0000256" key="5">
    <source>
        <dbReference type="ARBA" id="ARBA00023237"/>
    </source>
</evidence>
<dbReference type="AlphaFoldDB" id="A0A2V3PJJ8"/>
<dbReference type="InterPro" id="IPR011990">
    <property type="entry name" value="TPR-like_helical_dom_sf"/>
</dbReference>
<keyword evidence="9" id="KW-1185">Reference proteome</keyword>
<dbReference type="RefSeq" id="WP_110312272.1">
    <property type="nucleotide sequence ID" value="NZ_QICL01000034.1"/>
</dbReference>
<keyword evidence="3" id="KW-0732">Signal</keyword>
<evidence type="ECO:0000313" key="8">
    <source>
        <dbReference type="EMBL" id="PXV59962.1"/>
    </source>
</evidence>
<evidence type="ECO:0000313" key="9">
    <source>
        <dbReference type="Proteomes" id="UP000247973"/>
    </source>
</evidence>
<dbReference type="Proteomes" id="UP000247973">
    <property type="component" value="Unassembled WGS sequence"/>
</dbReference>
<feature type="domain" description="SusD-like N-terminal" evidence="7">
    <location>
        <begin position="24"/>
        <end position="205"/>
    </location>
</feature>
<keyword evidence="5" id="KW-0998">Cell outer membrane</keyword>
<dbReference type="Pfam" id="PF14322">
    <property type="entry name" value="SusD-like_3"/>
    <property type="match status" value="1"/>
</dbReference>
<reference evidence="8 9" key="1">
    <citation type="submission" date="2018-03" db="EMBL/GenBank/DDBJ databases">
        <title>Genomic Encyclopedia of Archaeal and Bacterial Type Strains, Phase II (KMG-II): from individual species to whole genera.</title>
        <authorList>
            <person name="Goeker M."/>
        </authorList>
    </citation>
    <scope>NUCLEOTIDE SEQUENCE [LARGE SCALE GENOMIC DNA]</scope>
    <source>
        <strain evidence="8 9">DSM 100214</strain>
    </source>
</reference>
<dbReference type="Pfam" id="PF07980">
    <property type="entry name" value="SusD_RagB"/>
    <property type="match status" value="1"/>
</dbReference>
<dbReference type="EMBL" id="QICL01000034">
    <property type="protein sequence ID" value="PXV59962.1"/>
    <property type="molecule type" value="Genomic_DNA"/>
</dbReference>
<comment type="caution">
    <text evidence="8">The sequence shown here is derived from an EMBL/GenBank/DDBJ whole genome shotgun (WGS) entry which is preliminary data.</text>
</comment>
<gene>
    <name evidence="8" type="ORF">CLV62_13417</name>
</gene>
<evidence type="ECO:0000256" key="4">
    <source>
        <dbReference type="ARBA" id="ARBA00023136"/>
    </source>
</evidence>
<dbReference type="Gene3D" id="1.25.40.390">
    <property type="match status" value="1"/>
</dbReference>
<evidence type="ECO:0000259" key="7">
    <source>
        <dbReference type="Pfam" id="PF14322"/>
    </source>
</evidence>
<evidence type="ECO:0000256" key="3">
    <source>
        <dbReference type="ARBA" id="ARBA00022729"/>
    </source>
</evidence>
<dbReference type="InterPro" id="IPR012944">
    <property type="entry name" value="SusD_RagB_dom"/>
</dbReference>
<protein>
    <submittedName>
        <fullName evidence="8">Putative outer membrane starch-binding protein</fullName>
    </submittedName>
</protein>
<feature type="domain" description="RagB/SusD" evidence="6">
    <location>
        <begin position="265"/>
        <end position="504"/>
    </location>
</feature>